<evidence type="ECO:0000256" key="1">
    <source>
        <dbReference type="SAM" id="MobiDB-lite"/>
    </source>
</evidence>
<evidence type="ECO:0008006" key="4">
    <source>
        <dbReference type="Google" id="ProtNLM"/>
    </source>
</evidence>
<gene>
    <name evidence="2" type="ORF">POTOM_008209</name>
</gene>
<evidence type="ECO:0000313" key="3">
    <source>
        <dbReference type="Proteomes" id="UP000886885"/>
    </source>
</evidence>
<name>A0A8X8ALM1_POPTO</name>
<proteinExistence type="predicted"/>
<feature type="region of interest" description="Disordered" evidence="1">
    <location>
        <begin position="47"/>
        <end position="101"/>
    </location>
</feature>
<protein>
    <recommendedName>
        <fullName evidence="4">DUF3598 domain-containing protein</fullName>
    </recommendedName>
</protein>
<accession>A0A8X8ALM1</accession>
<dbReference type="PANTHER" id="PTHR36025:SF1">
    <property type="entry name" value="DIHYDROOROTATE DEHYDROGENASE (DUF3598)"/>
    <property type="match status" value="1"/>
</dbReference>
<dbReference type="PANTHER" id="PTHR36025">
    <property type="entry name" value="DIHYDROOROTATE DEHYDROGENASE (DUF3598)"/>
    <property type="match status" value="1"/>
</dbReference>
<organism evidence="2 3">
    <name type="scientific">Populus tomentosa</name>
    <name type="common">Chinese white poplar</name>
    <dbReference type="NCBI Taxonomy" id="118781"/>
    <lineage>
        <taxon>Eukaryota</taxon>
        <taxon>Viridiplantae</taxon>
        <taxon>Streptophyta</taxon>
        <taxon>Embryophyta</taxon>
        <taxon>Tracheophyta</taxon>
        <taxon>Spermatophyta</taxon>
        <taxon>Magnoliopsida</taxon>
        <taxon>eudicotyledons</taxon>
        <taxon>Gunneridae</taxon>
        <taxon>Pentapetalae</taxon>
        <taxon>rosids</taxon>
        <taxon>fabids</taxon>
        <taxon>Malpighiales</taxon>
        <taxon>Salicaceae</taxon>
        <taxon>Saliceae</taxon>
        <taxon>Populus</taxon>
    </lineage>
</organism>
<sequence length="551" mass="62633">MQSPCLHLCKVFSSKPHSGFYYHTLKTTQNPSGFPKPKKLNMITQCHNKPRQDQSKARVKARGRKENVWSMDNDMEKATSDKEKERGKQKRRKGRRVVRGERNKAGRIMVSGTMLMEVETILQTQEPVIRPVWNTFTSSLSGIWKGVGAVFSPITAEMEPIDVGSKNENLYDCYTLARIEAVPFPSGEQRSQIQRKINWVTLNPYGEVPQYIGGTNRSKDDHKEGDASLPAEKMAGPAIRNHVLPGFESFNFETSDLMEEDVMGNEPGLIFFEATFLRIESSDTYFYTRVFDAVVLCLLYVNIQCTRLIAVTFIRAIRVVVSRSLIIDGSYSRGPVDIPVGEVDDSNYYLSPTFKFEQCLVKGCHKRLRIVHTIEFNNGGSDIQIMRVAVYEEEWVSPANLHAESDLEFDVKPFSQRKRTQPSELTGPWKVFEMSATPIFGDDIAIEESNGTPYVYLCTETLKKRSLPDNPVYFGEEEIIDMQDVTVLWLPGGVTGYVDVSKDGILCIGVGWYSDEGINLVMERDYGLNGKLREVRWKSEVKRRWPDPLPV</sequence>
<keyword evidence="3" id="KW-1185">Reference proteome</keyword>
<dbReference type="OrthoDB" id="1929023at2759"/>
<dbReference type="EMBL" id="JAAWWB010000003">
    <property type="protein sequence ID" value="KAG6786603.1"/>
    <property type="molecule type" value="Genomic_DNA"/>
</dbReference>
<feature type="compositionally biased region" description="Basic and acidic residues" evidence="1">
    <location>
        <begin position="74"/>
        <end position="86"/>
    </location>
</feature>
<dbReference type="AlphaFoldDB" id="A0A8X8ALM1"/>
<dbReference type="Proteomes" id="UP000886885">
    <property type="component" value="Chromosome 2A"/>
</dbReference>
<evidence type="ECO:0000313" key="2">
    <source>
        <dbReference type="EMBL" id="KAG6786603.1"/>
    </source>
</evidence>
<reference evidence="2" key="1">
    <citation type="journal article" date="2020" name="bioRxiv">
        <title>Hybrid origin of Populus tomentosa Carr. identified through genome sequencing and phylogenomic analysis.</title>
        <authorList>
            <person name="An X."/>
            <person name="Gao K."/>
            <person name="Chen Z."/>
            <person name="Li J."/>
            <person name="Yang X."/>
            <person name="Yang X."/>
            <person name="Zhou J."/>
            <person name="Guo T."/>
            <person name="Zhao T."/>
            <person name="Huang S."/>
            <person name="Miao D."/>
            <person name="Khan W.U."/>
            <person name="Rao P."/>
            <person name="Ye M."/>
            <person name="Lei B."/>
            <person name="Liao W."/>
            <person name="Wang J."/>
            <person name="Ji L."/>
            <person name="Li Y."/>
            <person name="Guo B."/>
            <person name="Mustafa N.S."/>
            <person name="Li S."/>
            <person name="Yun Q."/>
            <person name="Keller S.R."/>
            <person name="Mao J."/>
            <person name="Zhang R."/>
            <person name="Strauss S.H."/>
        </authorList>
    </citation>
    <scope>NUCLEOTIDE SEQUENCE</scope>
    <source>
        <strain evidence="2">GM15</strain>
        <tissue evidence="2">Leaf</tissue>
    </source>
</reference>
<comment type="caution">
    <text evidence="2">The sequence shown here is derived from an EMBL/GenBank/DDBJ whole genome shotgun (WGS) entry which is preliminary data.</text>
</comment>
<feature type="compositionally biased region" description="Basic residues" evidence="1">
    <location>
        <begin position="87"/>
        <end position="97"/>
    </location>
</feature>